<evidence type="ECO:0000313" key="2">
    <source>
        <dbReference type="Proteomes" id="UP000308199"/>
    </source>
</evidence>
<sequence length="157" mass="17492">MIEQFVAERRTHRPTANSALYSAELSNASVVAEVENLCDWESDMDGLDVDLSDFHDDNPSSSFFFIGEDARGTEDGRSVDNEGIYHSIHSPSALDVCSDTPLTELSMKEGDEDLPHSALPRKRIQFTNASHGIAGEELRRWPVAGVNPRKEFRREGL</sequence>
<reference evidence="1 2" key="1">
    <citation type="submission" date="2019-02" db="EMBL/GenBank/DDBJ databases">
        <title>Genome sequencing of the rare red list fungi Phellinidium pouzarii.</title>
        <authorList>
            <person name="Buettner E."/>
            <person name="Kellner H."/>
        </authorList>
    </citation>
    <scope>NUCLEOTIDE SEQUENCE [LARGE SCALE GENOMIC DNA]</scope>
    <source>
        <strain evidence="1 2">DSM 108285</strain>
    </source>
</reference>
<dbReference type="Proteomes" id="UP000308199">
    <property type="component" value="Unassembled WGS sequence"/>
</dbReference>
<proteinExistence type="predicted"/>
<protein>
    <submittedName>
        <fullName evidence="1">Uncharacterized protein</fullName>
    </submittedName>
</protein>
<accession>A0A4S4LEZ5</accession>
<keyword evidence="2" id="KW-1185">Reference proteome</keyword>
<comment type="caution">
    <text evidence="1">The sequence shown here is derived from an EMBL/GenBank/DDBJ whole genome shotgun (WGS) entry which is preliminary data.</text>
</comment>
<organism evidence="1 2">
    <name type="scientific">Phellinidium pouzarii</name>
    <dbReference type="NCBI Taxonomy" id="167371"/>
    <lineage>
        <taxon>Eukaryota</taxon>
        <taxon>Fungi</taxon>
        <taxon>Dikarya</taxon>
        <taxon>Basidiomycota</taxon>
        <taxon>Agaricomycotina</taxon>
        <taxon>Agaricomycetes</taxon>
        <taxon>Hymenochaetales</taxon>
        <taxon>Hymenochaetaceae</taxon>
        <taxon>Phellinidium</taxon>
    </lineage>
</organism>
<gene>
    <name evidence="1" type="ORF">EW145_g1340</name>
</gene>
<evidence type="ECO:0000313" key="1">
    <source>
        <dbReference type="EMBL" id="THH10442.1"/>
    </source>
</evidence>
<dbReference type="EMBL" id="SGPK01000036">
    <property type="protein sequence ID" value="THH10442.1"/>
    <property type="molecule type" value="Genomic_DNA"/>
</dbReference>
<name>A0A4S4LEZ5_9AGAM</name>
<dbReference type="AlphaFoldDB" id="A0A4S4LEZ5"/>